<dbReference type="KEGG" id="rsi:Runsl_5388"/>
<dbReference type="AlphaFoldDB" id="A0A7U3ZQT6"/>
<dbReference type="InterPro" id="IPR012467">
    <property type="entry name" value="DUF1684"/>
</dbReference>
<dbReference type="RefSeq" id="WP_013930948.1">
    <property type="nucleotide sequence ID" value="NC_015703.1"/>
</dbReference>
<dbReference type="Pfam" id="PF07920">
    <property type="entry name" value="DUF1684"/>
    <property type="match status" value="1"/>
</dbReference>
<reference evidence="1 2" key="2">
    <citation type="journal article" date="2012" name="Stand. Genomic Sci.">
        <title>Complete genome sequence of the aquatic bacterium Runella slithyformis type strain (LSU 4(T)).</title>
        <authorList>
            <person name="Copeland A."/>
            <person name="Zhang X."/>
            <person name="Misra M."/>
            <person name="Lapidus A."/>
            <person name="Nolan M."/>
            <person name="Lucas S."/>
            <person name="Deshpande S."/>
            <person name="Cheng J.F."/>
            <person name="Tapia R."/>
            <person name="Goodwin L.A."/>
            <person name="Pitluck S."/>
            <person name="Liolios K."/>
            <person name="Pagani I."/>
            <person name="Ivanova N."/>
            <person name="Mikhailova N."/>
            <person name="Pati A."/>
            <person name="Chen A."/>
            <person name="Palaniappan K."/>
            <person name="Land M."/>
            <person name="Hauser L."/>
            <person name="Pan C."/>
            <person name="Jeffries C.D."/>
            <person name="Detter J.C."/>
            <person name="Brambilla E.M."/>
            <person name="Rohde M."/>
            <person name="Djao O.D."/>
            <person name="Goker M."/>
            <person name="Sikorski J."/>
            <person name="Tindall B.J."/>
            <person name="Woyke T."/>
            <person name="Bristow J."/>
            <person name="Eisen J.A."/>
            <person name="Markowitz V."/>
            <person name="Hugenholtz P."/>
            <person name="Kyrpides N.C."/>
            <person name="Klenk H.P."/>
            <person name="Mavromatis K."/>
        </authorList>
    </citation>
    <scope>NUCLEOTIDE SEQUENCE [LARGE SCALE GENOMIC DNA]</scope>
    <source>
        <strain evidence="2">ATCC 29530 / DSM 19594 / LMG 11500 / NCIMB 11436 / LSU 4</strain>
    </source>
</reference>
<organism evidence="1 2">
    <name type="scientific">Runella slithyformis (strain ATCC 29530 / DSM 19594 / LMG 11500 / NCIMB 11436 / LSU 4)</name>
    <dbReference type="NCBI Taxonomy" id="761193"/>
    <lineage>
        <taxon>Bacteria</taxon>
        <taxon>Pseudomonadati</taxon>
        <taxon>Bacteroidota</taxon>
        <taxon>Cytophagia</taxon>
        <taxon>Cytophagales</taxon>
        <taxon>Spirosomataceae</taxon>
        <taxon>Runella</taxon>
    </lineage>
</organism>
<dbReference type="Proteomes" id="UP000000493">
    <property type="component" value="Chromosome"/>
</dbReference>
<dbReference type="PANTHER" id="PTHR41913">
    <property type="entry name" value="DUF1684 DOMAIN-CONTAINING PROTEIN"/>
    <property type="match status" value="1"/>
</dbReference>
<protein>
    <recommendedName>
        <fullName evidence="3">DUF1684 domain-containing protein</fullName>
    </recommendedName>
</protein>
<reference evidence="2" key="1">
    <citation type="submission" date="2011-06" db="EMBL/GenBank/DDBJ databases">
        <title>The complete genome of chromosome of Runella slithyformis DSM 19594.</title>
        <authorList>
            <consortium name="US DOE Joint Genome Institute (JGI-PGF)"/>
            <person name="Lucas S."/>
            <person name="Han J."/>
            <person name="Lapidus A."/>
            <person name="Bruce D."/>
            <person name="Goodwin L."/>
            <person name="Pitluck S."/>
            <person name="Peters L."/>
            <person name="Kyrpides N."/>
            <person name="Mavromatis K."/>
            <person name="Ivanova N."/>
            <person name="Ovchinnikova G."/>
            <person name="Zhang X."/>
            <person name="Misra M."/>
            <person name="Detter J.C."/>
            <person name="Tapia R."/>
            <person name="Han C."/>
            <person name="Land M."/>
            <person name="Hauser L."/>
            <person name="Markowitz V."/>
            <person name="Cheng J.-F."/>
            <person name="Hugenholtz P."/>
            <person name="Woyke T."/>
            <person name="Wu D."/>
            <person name="Tindall B."/>
            <person name="Faehrich R."/>
            <person name="Brambilla E."/>
            <person name="Klenk H.-P."/>
            <person name="Eisen J.A."/>
        </authorList>
    </citation>
    <scope>NUCLEOTIDE SEQUENCE [LARGE SCALE GENOMIC DNA]</scope>
    <source>
        <strain evidence="2">ATCC 29530 / DSM 19594 / LMG 11500 / NCIMB 11436 / LSU 4</strain>
    </source>
</reference>
<evidence type="ECO:0000313" key="2">
    <source>
        <dbReference type="Proteomes" id="UP000000493"/>
    </source>
</evidence>
<dbReference type="PANTHER" id="PTHR41913:SF1">
    <property type="entry name" value="DUF1684 DOMAIN-CONTAINING PROTEIN"/>
    <property type="match status" value="1"/>
</dbReference>
<accession>A0A7U3ZQT6</accession>
<keyword evidence="2" id="KW-1185">Reference proteome</keyword>
<sequence>MNTIKFLFLLTICAAGTGFLSIRDDTGYVNELKAWHQKRIESLKAENGWLNLAGLFWLEEGKNSFGADTQNNVVFPAGKSLPLLGSFTLKNGEVWVDIEPGAKVTVNGQPVTSLKIFSAEDHPVLASGSLRWFVIKRGNKYGIRLRDLESPGIQHFTGINTYSIDQKWRVEARLEPAATDKKIPITDVTGQTSLQTSPGTLVFTIDGKEYRLDAVESEDQLFILFADKTSGKETYGAGRFLYAERPNRQGITVLDFNRSINPPCAFTTFATCPLPPKQNRLPIAVKAGEKNYGNH</sequence>
<proteinExistence type="predicted"/>
<evidence type="ECO:0008006" key="3">
    <source>
        <dbReference type="Google" id="ProtNLM"/>
    </source>
</evidence>
<gene>
    <name evidence="1" type="ordered locus">Runsl_5388</name>
</gene>
<dbReference type="EMBL" id="CP002859">
    <property type="protein sequence ID" value="AEI51680.1"/>
    <property type="molecule type" value="Genomic_DNA"/>
</dbReference>
<evidence type="ECO:0000313" key="1">
    <source>
        <dbReference type="EMBL" id="AEI51680.1"/>
    </source>
</evidence>
<name>A0A7U3ZQT6_RUNSL</name>